<evidence type="ECO:0000313" key="3">
    <source>
        <dbReference type="EMBL" id="GBC62008.1"/>
    </source>
</evidence>
<dbReference type="AlphaFoldDB" id="A0A401FYG4"/>
<dbReference type="Proteomes" id="UP000288096">
    <property type="component" value="Unassembled WGS sequence"/>
</dbReference>
<comment type="caution">
    <text evidence="3">The sequence shown here is derived from an EMBL/GenBank/DDBJ whole genome shotgun (WGS) entry which is preliminary data.</text>
</comment>
<dbReference type="SUPFAM" id="SSF53335">
    <property type="entry name" value="S-adenosyl-L-methionine-dependent methyltransferases"/>
    <property type="match status" value="1"/>
</dbReference>
<keyword evidence="1 3" id="KW-0808">Transferase</keyword>
<organism evidence="3 4">
    <name type="scientific">Desulfonema ishimotonii</name>
    <dbReference type="NCBI Taxonomy" id="45657"/>
    <lineage>
        <taxon>Bacteria</taxon>
        <taxon>Pseudomonadati</taxon>
        <taxon>Thermodesulfobacteriota</taxon>
        <taxon>Desulfobacteria</taxon>
        <taxon>Desulfobacterales</taxon>
        <taxon>Desulfococcaceae</taxon>
        <taxon>Desulfonema</taxon>
    </lineage>
</organism>
<gene>
    <name evidence="3" type="ORF">DENIS_2971</name>
</gene>
<reference evidence="4" key="1">
    <citation type="submission" date="2017-11" db="EMBL/GenBank/DDBJ databases">
        <authorList>
            <person name="Watanabe M."/>
            <person name="Kojima H."/>
        </authorList>
    </citation>
    <scope>NUCLEOTIDE SEQUENCE [LARGE SCALE GENOMIC DNA]</scope>
    <source>
        <strain evidence="4">Tokyo 01</strain>
    </source>
</reference>
<dbReference type="GO" id="GO:0030418">
    <property type="term" value="P:nicotianamine biosynthetic process"/>
    <property type="evidence" value="ECO:0007669"/>
    <property type="project" value="InterPro"/>
</dbReference>
<dbReference type="GO" id="GO:0032259">
    <property type="term" value="P:methylation"/>
    <property type="evidence" value="ECO:0007669"/>
    <property type="project" value="UniProtKB-KW"/>
</dbReference>
<dbReference type="InterPro" id="IPR029063">
    <property type="entry name" value="SAM-dependent_MTases_sf"/>
</dbReference>
<dbReference type="InterPro" id="IPR004298">
    <property type="entry name" value="Nicotian_synth"/>
</dbReference>
<keyword evidence="4" id="KW-1185">Reference proteome</keyword>
<dbReference type="PANTHER" id="PTHR32266">
    <property type="entry name" value="NICOTIANAMINE SYNTHASE 3"/>
    <property type="match status" value="1"/>
</dbReference>
<dbReference type="GO" id="GO:0008168">
    <property type="term" value="F:methyltransferase activity"/>
    <property type="evidence" value="ECO:0007669"/>
    <property type="project" value="UniProtKB-KW"/>
</dbReference>
<protein>
    <submittedName>
        <fullName evidence="3">Methyltransferase</fullName>
    </submittedName>
</protein>
<dbReference type="Gene3D" id="3.40.50.150">
    <property type="entry name" value="Vaccinia Virus protein VP39"/>
    <property type="match status" value="1"/>
</dbReference>
<dbReference type="GO" id="GO:0030410">
    <property type="term" value="F:nicotianamine synthase activity"/>
    <property type="evidence" value="ECO:0007669"/>
    <property type="project" value="InterPro"/>
</dbReference>
<sequence>MTAPEGIRREFTEIYEAIRHLTDAEILTGPEASFRPHFERLNRLVARSADDEMAETLRRNRSFEPVIRRISHLRRINGLRLELAFARSLLTAPDPWKQIEAFVYYPNYLELARMERQGGELRAGDRVVFLGSGPLPMSLICLCRQYGISGVGIEQDAECVRISDQLIGRLGLSGHIRILCGDHFSLPLSEPCKLVMVGADALPKAEIFAHLAATLPDQARVSYRIYEKGLRRLMDVRSDFELPSQFRKYARIRPEPPVNNTAVFTTVSRL</sequence>
<evidence type="ECO:0000313" key="4">
    <source>
        <dbReference type="Proteomes" id="UP000288096"/>
    </source>
</evidence>
<evidence type="ECO:0000256" key="2">
    <source>
        <dbReference type="ARBA" id="ARBA00022691"/>
    </source>
</evidence>
<dbReference type="Pfam" id="PF03059">
    <property type="entry name" value="NAS"/>
    <property type="match status" value="1"/>
</dbReference>
<name>A0A401FYG4_9BACT</name>
<evidence type="ECO:0000256" key="1">
    <source>
        <dbReference type="ARBA" id="ARBA00022679"/>
    </source>
</evidence>
<accession>A0A401FYG4</accession>
<dbReference type="PANTHER" id="PTHR32266:SF12">
    <property type="entry name" value="NICOTIANAMINE SYNTHASE 3"/>
    <property type="match status" value="1"/>
</dbReference>
<reference evidence="4" key="2">
    <citation type="submission" date="2019-01" db="EMBL/GenBank/DDBJ databases">
        <title>Genome sequence of Desulfonema ishimotonii strain Tokyo 01.</title>
        <authorList>
            <person name="Fukui M."/>
        </authorList>
    </citation>
    <scope>NUCLEOTIDE SEQUENCE [LARGE SCALE GENOMIC DNA]</scope>
    <source>
        <strain evidence="4">Tokyo 01</strain>
    </source>
</reference>
<dbReference type="EMBL" id="BEXT01000001">
    <property type="protein sequence ID" value="GBC62008.1"/>
    <property type="molecule type" value="Genomic_DNA"/>
</dbReference>
<dbReference type="RefSeq" id="WP_124329224.1">
    <property type="nucleotide sequence ID" value="NZ_BEXT01000001.1"/>
</dbReference>
<keyword evidence="3" id="KW-0489">Methyltransferase</keyword>
<dbReference type="PROSITE" id="PS51142">
    <property type="entry name" value="NAS"/>
    <property type="match status" value="1"/>
</dbReference>
<keyword evidence="2" id="KW-0949">S-adenosyl-L-methionine</keyword>
<proteinExistence type="predicted"/>
<dbReference type="OrthoDB" id="5471832at2"/>